<keyword evidence="2" id="KW-1185">Reference proteome</keyword>
<evidence type="ECO:0000313" key="1">
    <source>
        <dbReference type="EMBL" id="GFO39157.1"/>
    </source>
</evidence>
<dbReference type="EMBL" id="BLXT01007433">
    <property type="protein sequence ID" value="GFO39157.1"/>
    <property type="molecule type" value="Genomic_DNA"/>
</dbReference>
<sequence length="77" mass="8510">MDYRDKISLLLQQPECLANGEVLLNGTTISCVDFYGPTVDKATRTMYCCESEGFSPSIDSGFDKSTTPYFTCECVSD</sequence>
<evidence type="ECO:0000313" key="2">
    <source>
        <dbReference type="Proteomes" id="UP000735302"/>
    </source>
</evidence>
<proteinExistence type="predicted"/>
<dbReference type="AlphaFoldDB" id="A0AAV4D4T1"/>
<protein>
    <submittedName>
        <fullName evidence="1">Uncharacterized protein</fullName>
    </submittedName>
</protein>
<dbReference type="Proteomes" id="UP000735302">
    <property type="component" value="Unassembled WGS sequence"/>
</dbReference>
<reference evidence="1 2" key="1">
    <citation type="journal article" date="2021" name="Elife">
        <title>Chloroplast acquisition without the gene transfer in kleptoplastic sea slugs, Plakobranchus ocellatus.</title>
        <authorList>
            <person name="Maeda T."/>
            <person name="Takahashi S."/>
            <person name="Yoshida T."/>
            <person name="Shimamura S."/>
            <person name="Takaki Y."/>
            <person name="Nagai Y."/>
            <person name="Toyoda A."/>
            <person name="Suzuki Y."/>
            <person name="Arimoto A."/>
            <person name="Ishii H."/>
            <person name="Satoh N."/>
            <person name="Nishiyama T."/>
            <person name="Hasebe M."/>
            <person name="Maruyama T."/>
            <person name="Minagawa J."/>
            <person name="Obokata J."/>
            <person name="Shigenobu S."/>
        </authorList>
    </citation>
    <scope>NUCLEOTIDE SEQUENCE [LARGE SCALE GENOMIC DNA]</scope>
</reference>
<comment type="caution">
    <text evidence="1">The sequence shown here is derived from an EMBL/GenBank/DDBJ whole genome shotgun (WGS) entry which is preliminary data.</text>
</comment>
<organism evidence="1 2">
    <name type="scientific">Plakobranchus ocellatus</name>
    <dbReference type="NCBI Taxonomy" id="259542"/>
    <lineage>
        <taxon>Eukaryota</taxon>
        <taxon>Metazoa</taxon>
        <taxon>Spiralia</taxon>
        <taxon>Lophotrochozoa</taxon>
        <taxon>Mollusca</taxon>
        <taxon>Gastropoda</taxon>
        <taxon>Heterobranchia</taxon>
        <taxon>Euthyneura</taxon>
        <taxon>Panpulmonata</taxon>
        <taxon>Sacoglossa</taxon>
        <taxon>Placobranchoidea</taxon>
        <taxon>Plakobranchidae</taxon>
        <taxon>Plakobranchus</taxon>
    </lineage>
</organism>
<name>A0AAV4D4T1_9GAST</name>
<gene>
    <name evidence="1" type="ORF">PoB_006566200</name>
</gene>
<accession>A0AAV4D4T1</accession>